<comment type="caution">
    <text evidence="3">The sequence shown here is derived from an EMBL/GenBank/DDBJ whole genome shotgun (WGS) entry which is preliminary data.</text>
</comment>
<evidence type="ECO:0000256" key="1">
    <source>
        <dbReference type="ARBA" id="ARBA00010529"/>
    </source>
</evidence>
<dbReference type="GO" id="GO:0030527">
    <property type="term" value="F:structural constituent of chromatin"/>
    <property type="evidence" value="ECO:0007669"/>
    <property type="project" value="InterPro"/>
</dbReference>
<dbReference type="SUPFAM" id="SSF47729">
    <property type="entry name" value="IHF-like DNA-binding proteins"/>
    <property type="match status" value="1"/>
</dbReference>
<accession>A0A4R5VFZ8</accession>
<protein>
    <submittedName>
        <fullName evidence="3">DNA-binding protein</fullName>
    </submittedName>
</protein>
<dbReference type="EMBL" id="SMUV01000044">
    <property type="protein sequence ID" value="TDK51757.1"/>
    <property type="molecule type" value="Genomic_DNA"/>
</dbReference>
<evidence type="ECO:0000313" key="3">
    <source>
        <dbReference type="EMBL" id="TDK51757.1"/>
    </source>
</evidence>
<proteinExistence type="inferred from homology"/>
<dbReference type="InterPro" id="IPR010992">
    <property type="entry name" value="IHF-like_DNA-bd_dom_sf"/>
</dbReference>
<reference evidence="3 4" key="1">
    <citation type="submission" date="2019-03" db="EMBL/GenBank/DDBJ databases">
        <title>Ruegeria lutea sp. nov., a novel strain, isolated from marine sediment, the Masan Bay, South Korea.</title>
        <authorList>
            <person name="Kim J."/>
            <person name="Kim D.-Y."/>
            <person name="Lee S.-S."/>
        </authorList>
    </citation>
    <scope>NUCLEOTIDE SEQUENCE [LARGE SCALE GENOMIC DNA]</scope>
    <source>
        <strain evidence="3 4">318-1</strain>
    </source>
</reference>
<dbReference type="OrthoDB" id="7873378at2"/>
<evidence type="ECO:0000313" key="4">
    <source>
        <dbReference type="Proteomes" id="UP000295301"/>
    </source>
</evidence>
<dbReference type="InterPro" id="IPR000119">
    <property type="entry name" value="Hist_DNA-bd"/>
</dbReference>
<comment type="similarity">
    <text evidence="1">Belongs to the bacterial histone-like protein family.</text>
</comment>
<gene>
    <name evidence="3" type="ORF">E1832_02680</name>
</gene>
<keyword evidence="2 3" id="KW-0238">DNA-binding</keyword>
<dbReference type="Proteomes" id="UP000295301">
    <property type="component" value="Unassembled WGS sequence"/>
</dbReference>
<dbReference type="Pfam" id="PF00216">
    <property type="entry name" value="Bac_DNA_binding"/>
    <property type="match status" value="1"/>
</dbReference>
<dbReference type="Gene3D" id="4.10.520.10">
    <property type="entry name" value="IHF-like DNA-binding proteins"/>
    <property type="match status" value="1"/>
</dbReference>
<sequence>MARPDLRKQDLIAAVLERCEIKKRDAKPVIEAMLAVLGEALAEGRGLNLAPMGKLRINRIEEKNGRRIVVCKLRQGRLPDTAGDPDE</sequence>
<keyword evidence="4" id="KW-1185">Reference proteome</keyword>
<name>A0A4R5VFZ8_9RHOB</name>
<dbReference type="GO" id="GO:0003677">
    <property type="term" value="F:DNA binding"/>
    <property type="evidence" value="ECO:0007669"/>
    <property type="project" value="UniProtKB-KW"/>
</dbReference>
<organism evidence="3 4">
    <name type="scientific">Antarcticimicrobium luteum</name>
    <dbReference type="NCBI Taxonomy" id="2547397"/>
    <lineage>
        <taxon>Bacteria</taxon>
        <taxon>Pseudomonadati</taxon>
        <taxon>Pseudomonadota</taxon>
        <taxon>Alphaproteobacteria</taxon>
        <taxon>Rhodobacterales</taxon>
        <taxon>Paracoccaceae</taxon>
        <taxon>Antarcticimicrobium</taxon>
    </lineage>
</organism>
<evidence type="ECO:0000256" key="2">
    <source>
        <dbReference type="ARBA" id="ARBA00023125"/>
    </source>
</evidence>
<dbReference type="AlphaFoldDB" id="A0A4R5VFZ8"/>